<dbReference type="AlphaFoldDB" id="A0AAW9HYY6"/>
<dbReference type="InterPro" id="IPR024760">
    <property type="entry name" value="HTH_dom_conjug_TS-like"/>
</dbReference>
<dbReference type="GO" id="GO:0006352">
    <property type="term" value="P:DNA-templated transcription initiation"/>
    <property type="evidence" value="ECO:0007669"/>
    <property type="project" value="InterPro"/>
</dbReference>
<evidence type="ECO:0000313" key="3">
    <source>
        <dbReference type="Proteomes" id="UP001288778"/>
    </source>
</evidence>
<sequence length="125" mass="14048">RELRLLGEKGNKEALNELIIRGKNGDKCAMAEIVSIYEGLIHKYSTRFFINGYDVDDLKQIARSVIIESISKFDGDHGSEFIFFISTNVKNKLGTMCKKKENRLDFSSLDSPIGEGITIGETIKD</sequence>
<evidence type="ECO:0000313" key="2">
    <source>
        <dbReference type="EMBL" id="MDZ4910792.1"/>
    </source>
</evidence>
<name>A0AAW9HYY6_CLOPF</name>
<dbReference type="InterPro" id="IPR013325">
    <property type="entry name" value="RNA_pol_sigma_r2"/>
</dbReference>
<reference evidence="2" key="1">
    <citation type="submission" date="2019-11" db="EMBL/GenBank/DDBJ databases">
        <title>Characterization of Clostridium perfringens isolates from swine manure treated agricultural soils.</title>
        <authorList>
            <person name="Wushke S.T."/>
        </authorList>
    </citation>
    <scope>NUCLEOTIDE SEQUENCE</scope>
    <source>
        <strain evidence="2">X94</strain>
    </source>
</reference>
<dbReference type="Pfam" id="PF12645">
    <property type="entry name" value="HTH_16"/>
    <property type="match status" value="1"/>
</dbReference>
<dbReference type="RefSeq" id="WP_322395953.1">
    <property type="nucleotide sequence ID" value="NZ_WNUI01000745.1"/>
</dbReference>
<organism evidence="2 3">
    <name type="scientific">Clostridium perfringens</name>
    <dbReference type="NCBI Taxonomy" id="1502"/>
    <lineage>
        <taxon>Bacteria</taxon>
        <taxon>Bacillati</taxon>
        <taxon>Bacillota</taxon>
        <taxon>Clostridia</taxon>
        <taxon>Eubacteriales</taxon>
        <taxon>Clostridiaceae</taxon>
        <taxon>Clostridium</taxon>
    </lineage>
</organism>
<dbReference type="Gene3D" id="1.10.1740.10">
    <property type="match status" value="1"/>
</dbReference>
<proteinExistence type="predicted"/>
<gene>
    <name evidence="2" type="ORF">GNF68_17640</name>
</gene>
<comment type="caution">
    <text evidence="2">The sequence shown here is derived from an EMBL/GenBank/DDBJ whole genome shotgun (WGS) entry which is preliminary data.</text>
</comment>
<feature type="non-terminal residue" evidence="2">
    <location>
        <position position="1"/>
    </location>
</feature>
<evidence type="ECO:0000259" key="1">
    <source>
        <dbReference type="Pfam" id="PF12645"/>
    </source>
</evidence>
<dbReference type="GO" id="GO:0003700">
    <property type="term" value="F:DNA-binding transcription factor activity"/>
    <property type="evidence" value="ECO:0007669"/>
    <property type="project" value="InterPro"/>
</dbReference>
<feature type="domain" description="Helix-turn-helix conjugative transposon-like" evidence="1">
    <location>
        <begin position="16"/>
        <end position="74"/>
    </location>
</feature>
<dbReference type="EMBL" id="WNUI01000745">
    <property type="protein sequence ID" value="MDZ4910792.1"/>
    <property type="molecule type" value="Genomic_DNA"/>
</dbReference>
<accession>A0AAW9HYY6</accession>
<dbReference type="SUPFAM" id="SSF88946">
    <property type="entry name" value="Sigma2 domain of RNA polymerase sigma factors"/>
    <property type="match status" value="1"/>
</dbReference>
<dbReference type="Proteomes" id="UP001288778">
    <property type="component" value="Unassembled WGS sequence"/>
</dbReference>
<feature type="non-terminal residue" evidence="2">
    <location>
        <position position="125"/>
    </location>
</feature>
<protein>
    <submittedName>
        <fullName evidence="2">RNA polymerase subunit sigma</fullName>
    </submittedName>
</protein>